<evidence type="ECO:0000313" key="8">
    <source>
        <dbReference type="Proteomes" id="UP000823775"/>
    </source>
</evidence>
<organism evidence="7 8">
    <name type="scientific">Datura stramonium</name>
    <name type="common">Jimsonweed</name>
    <name type="synonym">Common thornapple</name>
    <dbReference type="NCBI Taxonomy" id="4076"/>
    <lineage>
        <taxon>Eukaryota</taxon>
        <taxon>Viridiplantae</taxon>
        <taxon>Streptophyta</taxon>
        <taxon>Embryophyta</taxon>
        <taxon>Tracheophyta</taxon>
        <taxon>Spermatophyta</taxon>
        <taxon>Magnoliopsida</taxon>
        <taxon>eudicotyledons</taxon>
        <taxon>Gunneridae</taxon>
        <taxon>Pentapetalae</taxon>
        <taxon>asterids</taxon>
        <taxon>lamiids</taxon>
        <taxon>Solanales</taxon>
        <taxon>Solanaceae</taxon>
        <taxon>Solanoideae</taxon>
        <taxon>Datureae</taxon>
        <taxon>Datura</taxon>
    </lineage>
</organism>
<accession>A0ABS8VPR2</accession>
<evidence type="ECO:0000259" key="6">
    <source>
        <dbReference type="Pfam" id="PF24708"/>
    </source>
</evidence>
<sequence length="221" mass="25058">MGQSLKDIDGMPLLDSTLLNERGNRLINEELDYDKGALKERLGGLSYFAGAEKKDRRVLLLDLGSFTRILGFRARELFYYLEGGQVDYGEEHNKALCFPSKNEARHYPEWDEDHPIHLVGHSVGAQLLPCEQFLGSGTSAINLIELFSFGVRPEDGKSLMPVCLLQLYRIGVITYEWFDIPWLKDYQNFGFDYYTMTWRKSGIQGLLDCILGNAGLFASGN</sequence>
<dbReference type="PANTHER" id="PTHR34043">
    <property type="entry name" value="ALPHA/BETA-HYDROLASES SUPERFAMILY PROTEIN"/>
    <property type="match status" value="1"/>
</dbReference>
<feature type="domain" description="Lipase-like C-terminal" evidence="6">
    <location>
        <begin position="73"/>
        <end position="135"/>
    </location>
</feature>
<dbReference type="InterPro" id="IPR029058">
    <property type="entry name" value="AB_hydrolase_fold"/>
</dbReference>
<dbReference type="PANTHER" id="PTHR34043:SF3">
    <property type="entry name" value="ALPHA_BETA-HYDROLASES SUPERFAMILY PROTEIN"/>
    <property type="match status" value="1"/>
</dbReference>
<gene>
    <name evidence="7" type="ORF">HAX54_040158</name>
</gene>
<dbReference type="Pfam" id="PF24708">
    <property type="entry name" value="Lip_C"/>
    <property type="match status" value="1"/>
</dbReference>
<proteinExistence type="predicted"/>
<evidence type="ECO:0000256" key="1">
    <source>
        <dbReference type="ARBA" id="ARBA00004613"/>
    </source>
</evidence>
<dbReference type="EMBL" id="JACEIK010005637">
    <property type="protein sequence ID" value="MCE0481945.1"/>
    <property type="molecule type" value="Genomic_DNA"/>
</dbReference>
<keyword evidence="5" id="KW-0443">Lipid metabolism</keyword>
<keyword evidence="2" id="KW-0964">Secreted</keyword>
<comment type="subcellular location">
    <subcellularLocation>
        <location evidence="1">Secreted</location>
    </subcellularLocation>
</comment>
<keyword evidence="3" id="KW-0732">Signal</keyword>
<evidence type="ECO:0000256" key="4">
    <source>
        <dbReference type="ARBA" id="ARBA00022801"/>
    </source>
</evidence>
<protein>
    <recommendedName>
        <fullName evidence="6">Lipase-like C-terminal domain-containing protein</fullName>
    </recommendedName>
</protein>
<evidence type="ECO:0000256" key="5">
    <source>
        <dbReference type="ARBA" id="ARBA00023098"/>
    </source>
</evidence>
<reference evidence="7 8" key="1">
    <citation type="journal article" date="2021" name="BMC Genomics">
        <title>Datura genome reveals duplications of psychoactive alkaloid biosynthetic genes and high mutation rate following tissue culture.</title>
        <authorList>
            <person name="Rajewski A."/>
            <person name="Carter-House D."/>
            <person name="Stajich J."/>
            <person name="Litt A."/>
        </authorList>
    </citation>
    <scope>NUCLEOTIDE SEQUENCE [LARGE SCALE GENOMIC DNA]</scope>
    <source>
        <strain evidence="7">AR-01</strain>
    </source>
</reference>
<dbReference type="Proteomes" id="UP000823775">
    <property type="component" value="Unassembled WGS sequence"/>
</dbReference>
<keyword evidence="4" id="KW-0378">Hydrolase</keyword>
<evidence type="ECO:0000313" key="7">
    <source>
        <dbReference type="EMBL" id="MCE0481945.1"/>
    </source>
</evidence>
<comment type="caution">
    <text evidence="7">The sequence shown here is derived from an EMBL/GenBank/DDBJ whole genome shotgun (WGS) entry which is preliminary data.</text>
</comment>
<name>A0ABS8VPR2_DATST</name>
<evidence type="ECO:0000256" key="3">
    <source>
        <dbReference type="ARBA" id="ARBA00022729"/>
    </source>
</evidence>
<evidence type="ECO:0000256" key="2">
    <source>
        <dbReference type="ARBA" id="ARBA00022525"/>
    </source>
</evidence>
<dbReference type="InterPro" id="IPR056304">
    <property type="entry name" value="Lip-like_C"/>
</dbReference>
<dbReference type="Gene3D" id="3.40.50.1820">
    <property type="entry name" value="alpha/beta hydrolase"/>
    <property type="match status" value="1"/>
</dbReference>
<keyword evidence="8" id="KW-1185">Reference proteome</keyword>